<evidence type="ECO:0000259" key="10">
    <source>
        <dbReference type="SMART" id="SM00965"/>
    </source>
</evidence>
<dbReference type="Gene3D" id="3.30.1370.120">
    <property type="match status" value="1"/>
</dbReference>
<dbReference type="Gene3D" id="2.60.40.680">
    <property type="match status" value="1"/>
</dbReference>
<feature type="compositionally biased region" description="Acidic residues" evidence="8">
    <location>
        <begin position="645"/>
        <end position="657"/>
    </location>
</feature>
<dbReference type="InterPro" id="IPR050810">
    <property type="entry name" value="Bact_Secretion_Sys_Channel"/>
</dbReference>
<accession>A0A944DAD4</accession>
<dbReference type="SMART" id="SM00965">
    <property type="entry name" value="STN"/>
    <property type="match status" value="1"/>
</dbReference>
<dbReference type="RefSeq" id="WP_214362670.1">
    <property type="nucleotide sequence ID" value="NZ_JAEKFT010000019.1"/>
</dbReference>
<keyword evidence="5" id="KW-0998">Cell outer membrane</keyword>
<dbReference type="AlphaFoldDB" id="A0A944DAD4"/>
<dbReference type="Gene3D" id="3.30.1370.130">
    <property type="match status" value="1"/>
</dbReference>
<dbReference type="Pfam" id="PF00263">
    <property type="entry name" value="Secretin"/>
    <property type="match status" value="1"/>
</dbReference>
<evidence type="ECO:0000256" key="3">
    <source>
        <dbReference type="ARBA" id="ARBA00022729"/>
    </source>
</evidence>
<feature type="signal peptide" evidence="9">
    <location>
        <begin position="1"/>
        <end position="20"/>
    </location>
</feature>
<feature type="chain" id="PRO_5037921349" evidence="9">
    <location>
        <begin position="21"/>
        <end position="775"/>
    </location>
</feature>
<feature type="region of interest" description="Disordered" evidence="8">
    <location>
        <begin position="594"/>
        <end position="615"/>
    </location>
</feature>
<dbReference type="Pfam" id="PF03958">
    <property type="entry name" value="Secretin_N"/>
    <property type="match status" value="1"/>
</dbReference>
<dbReference type="InterPro" id="IPR001775">
    <property type="entry name" value="GspD/PilQ"/>
</dbReference>
<comment type="caution">
    <text evidence="11">The sequence shown here is derived from an EMBL/GenBank/DDBJ whole genome shotgun (WGS) entry which is preliminary data.</text>
</comment>
<keyword evidence="12" id="KW-1185">Reference proteome</keyword>
<feature type="compositionally biased region" description="Polar residues" evidence="8">
    <location>
        <begin position="759"/>
        <end position="769"/>
    </location>
</feature>
<dbReference type="PANTHER" id="PTHR30332">
    <property type="entry name" value="PROBABLE GENERAL SECRETION PATHWAY PROTEIN D"/>
    <property type="match status" value="1"/>
</dbReference>
<comment type="subcellular location">
    <subcellularLocation>
        <location evidence="7">Cell outer membrane</location>
    </subcellularLocation>
    <subcellularLocation>
        <location evidence="1">Membrane</location>
    </subcellularLocation>
</comment>
<dbReference type="Proteomes" id="UP000694660">
    <property type="component" value="Unassembled WGS sequence"/>
</dbReference>
<evidence type="ECO:0000256" key="1">
    <source>
        <dbReference type="ARBA" id="ARBA00004370"/>
    </source>
</evidence>
<evidence type="ECO:0000256" key="4">
    <source>
        <dbReference type="ARBA" id="ARBA00023136"/>
    </source>
</evidence>
<evidence type="ECO:0000313" key="11">
    <source>
        <dbReference type="EMBL" id="MBT0962720.1"/>
    </source>
</evidence>
<dbReference type="PROSITE" id="PS51257">
    <property type="entry name" value="PROKAR_LIPOPROTEIN"/>
    <property type="match status" value="1"/>
</dbReference>
<gene>
    <name evidence="11" type="ORF">I8J34_16185</name>
</gene>
<dbReference type="InterPro" id="IPR038591">
    <property type="entry name" value="NolW-like_sf"/>
</dbReference>
<dbReference type="PANTHER" id="PTHR30332:SF17">
    <property type="entry name" value="TYPE IV PILIATION SYSTEM PROTEIN DR_0774-RELATED"/>
    <property type="match status" value="1"/>
</dbReference>
<dbReference type="GO" id="GO:0009306">
    <property type="term" value="P:protein secretion"/>
    <property type="evidence" value="ECO:0007669"/>
    <property type="project" value="InterPro"/>
</dbReference>
<sequence>MTLSVRMPRLLVLVSFLLLAGCASNPAVDQARADLATGDAVAALARLEAKVAAEPANRELRTYYLRQRERLVLQRLAAAERAGQAGQAEEAARLYHEIERFAPGDPRAQAGLVRLERQARHAGMLARAEQALKAGDAAAARDAVAQVLAEDPGHAQARALDGRIQTALAAANPPPATALQGPFAKPVTLEFRDAPLRIVFEALSRAAGLNFVFDRDVRPEAKVTLFVRNSTVDEVLNLLTATQKIERKILNANSVLIYPSTPAKTKEYRELVTRSFYLANADVKQAQALVRTLTKSRDVFADDKLRLLVIKDTPEVVALAERLLTSLDVAEPEVMLEVEVLEVSRNKLVELGLDFPDQIGLGALEGTGVARTLASGVVDLRSRGDLRPYVANPALLLNLRQEDSDTSLLANPRIRVKNNEEAKIHIGDKLPVFTTTATANVGVSASVTYLDVGLKLDVKPQVMLSGEVEIKVGLEVSNIVKEVSGPSASLAYQVGTRTAATVLRLQDGETQVLAGLLQEEDRMVGNRVPGVGDIPLIGRLFSSQRDTNNRTEIVLLITPRVIRNVLVPSVARAQMPAGTELNIGAEPLSLKPTAPGSLALSGDNSPVLGGSGPTGLAERLAARRQQALEARRAFPPEAVTPGDAAPDEGELDAEEEAPAPPAGPLLVSISGPTEARAGESVDVTIAVSGGGAIGGGEVTLQYDPGRVEAAGAVIPGSVTVPLPGGQDSVSTSASFTTRAGSIGTVRIAPVSARIDRDGASQTVTPSGAVNLSVKP</sequence>
<evidence type="ECO:0000256" key="2">
    <source>
        <dbReference type="ARBA" id="ARBA00022448"/>
    </source>
</evidence>
<evidence type="ECO:0000256" key="5">
    <source>
        <dbReference type="ARBA" id="ARBA00023237"/>
    </source>
</evidence>
<organism evidence="11 12">
    <name type="scientific">Denitromonas iodatirespirans</name>
    <dbReference type="NCBI Taxonomy" id="2795389"/>
    <lineage>
        <taxon>Bacteria</taxon>
        <taxon>Pseudomonadati</taxon>
        <taxon>Pseudomonadota</taxon>
        <taxon>Betaproteobacteria</taxon>
        <taxon>Rhodocyclales</taxon>
        <taxon>Zoogloeaceae</taxon>
        <taxon>Denitromonas</taxon>
    </lineage>
</organism>
<dbReference type="InterPro" id="IPR011662">
    <property type="entry name" value="Secretin/TonB_short_N"/>
</dbReference>
<evidence type="ECO:0000256" key="9">
    <source>
        <dbReference type="SAM" id="SignalP"/>
    </source>
</evidence>
<protein>
    <submittedName>
        <fullName evidence="11">General secretion pathway protein GspD</fullName>
    </submittedName>
</protein>
<feature type="region of interest" description="Disordered" evidence="8">
    <location>
        <begin position="756"/>
        <end position="775"/>
    </location>
</feature>
<keyword evidence="2 7" id="KW-0813">Transport</keyword>
<dbReference type="InterPro" id="IPR004846">
    <property type="entry name" value="T2SS/T3SS_dom"/>
</dbReference>
<dbReference type="InterPro" id="IPR005644">
    <property type="entry name" value="NolW-like"/>
</dbReference>
<name>A0A944DAD4_DENI1</name>
<feature type="domain" description="Secretin/TonB short N-terminal" evidence="10">
    <location>
        <begin position="209"/>
        <end position="260"/>
    </location>
</feature>
<dbReference type="EMBL" id="JAEKFT010000019">
    <property type="protein sequence ID" value="MBT0962720.1"/>
    <property type="molecule type" value="Genomic_DNA"/>
</dbReference>
<proteinExistence type="inferred from homology"/>
<reference evidence="12" key="1">
    <citation type="journal article" date="2022" name="ISME J.">
        <title>Genetic and phylogenetic analysis of dissimilatory iodate-reducing bacteria identifies potential niches across the world's oceans.</title>
        <authorList>
            <person name="Reyes-Umana V."/>
            <person name="Henning Z."/>
            <person name="Lee K."/>
            <person name="Barnum T.P."/>
            <person name="Coates J.D."/>
        </authorList>
    </citation>
    <scope>NUCLEOTIDE SEQUENCE [LARGE SCALE GENOMIC DNA]</scope>
    <source>
        <strain evidence="12">IR12</strain>
    </source>
</reference>
<evidence type="ECO:0000256" key="8">
    <source>
        <dbReference type="SAM" id="MobiDB-lite"/>
    </source>
</evidence>
<dbReference type="Pfam" id="PF07660">
    <property type="entry name" value="STN"/>
    <property type="match status" value="1"/>
</dbReference>
<keyword evidence="3 9" id="KW-0732">Signal</keyword>
<dbReference type="PRINTS" id="PR00811">
    <property type="entry name" value="BCTERIALGSPD"/>
</dbReference>
<comment type="similarity">
    <text evidence="6">Belongs to the bacterial secretin family.</text>
</comment>
<evidence type="ECO:0000256" key="6">
    <source>
        <dbReference type="RuleBase" id="RU004003"/>
    </source>
</evidence>
<dbReference type="GO" id="GO:0009279">
    <property type="term" value="C:cell outer membrane"/>
    <property type="evidence" value="ECO:0007669"/>
    <property type="project" value="UniProtKB-SubCell"/>
</dbReference>
<dbReference type="GO" id="GO:0015627">
    <property type="term" value="C:type II protein secretion system complex"/>
    <property type="evidence" value="ECO:0007669"/>
    <property type="project" value="TreeGrafter"/>
</dbReference>
<evidence type="ECO:0000313" key="12">
    <source>
        <dbReference type="Proteomes" id="UP000694660"/>
    </source>
</evidence>
<evidence type="ECO:0000256" key="7">
    <source>
        <dbReference type="RuleBase" id="RU004004"/>
    </source>
</evidence>
<feature type="region of interest" description="Disordered" evidence="8">
    <location>
        <begin position="630"/>
        <end position="670"/>
    </location>
</feature>
<keyword evidence="4" id="KW-0472">Membrane</keyword>
<dbReference type="PRINTS" id="PR01032">
    <property type="entry name" value="PHAGEIV"/>
</dbReference>